<evidence type="ECO:0000313" key="1">
    <source>
        <dbReference type="EMBL" id="CAL5223708.1"/>
    </source>
</evidence>
<protein>
    <submittedName>
        <fullName evidence="1">G6262 protein</fullName>
    </submittedName>
</protein>
<evidence type="ECO:0000313" key="2">
    <source>
        <dbReference type="Proteomes" id="UP001497392"/>
    </source>
</evidence>
<gene>
    <name evidence="1" type="primary">g6262</name>
    <name evidence="1" type="ORF">VP750_LOCUS5367</name>
</gene>
<name>A0ABP1FZT8_9CHLO</name>
<keyword evidence="2" id="KW-1185">Reference proteome</keyword>
<accession>A0ABP1FZT8</accession>
<dbReference type="EMBL" id="CAXHTA020000009">
    <property type="protein sequence ID" value="CAL5223708.1"/>
    <property type="molecule type" value="Genomic_DNA"/>
</dbReference>
<dbReference type="Proteomes" id="UP001497392">
    <property type="component" value="Unassembled WGS sequence"/>
</dbReference>
<organism evidence="1 2">
    <name type="scientific">Coccomyxa viridis</name>
    <dbReference type="NCBI Taxonomy" id="1274662"/>
    <lineage>
        <taxon>Eukaryota</taxon>
        <taxon>Viridiplantae</taxon>
        <taxon>Chlorophyta</taxon>
        <taxon>core chlorophytes</taxon>
        <taxon>Trebouxiophyceae</taxon>
        <taxon>Trebouxiophyceae incertae sedis</taxon>
        <taxon>Coccomyxaceae</taxon>
        <taxon>Coccomyxa</taxon>
    </lineage>
</organism>
<reference evidence="1 2" key="1">
    <citation type="submission" date="2024-06" db="EMBL/GenBank/DDBJ databases">
        <authorList>
            <person name="Kraege A."/>
            <person name="Thomma B."/>
        </authorList>
    </citation>
    <scope>NUCLEOTIDE SEQUENCE [LARGE SCALE GENOMIC DNA]</scope>
</reference>
<comment type="caution">
    <text evidence="1">The sequence shown here is derived from an EMBL/GenBank/DDBJ whole genome shotgun (WGS) entry which is preliminary data.</text>
</comment>
<proteinExistence type="predicted"/>
<sequence>MVVQTVDPTEVVITERKKKLETAEDLQNRLDQFTELPESDSFPMFHLLPEVLQHWNSLMLLPPELKNFMAEASSAQRCLKMSKDVTIAAYSNARELLGAAKAVVCIPPSELLQDPDIKSKVLWEGMAIVRPWDAIPVEVLAMEPHIYEDVAIRNGELDEEQKEVLQEIQALVEAAEFMHYWSRKGCTLELETEYEP</sequence>